<dbReference type="PANTHER" id="PTHR30074">
    <property type="entry name" value="FORMATE DEHYDROGENASE, NITRATE-INDUCIBLE, CYTOCHROME B556 FDN SUBUNIT"/>
    <property type="match status" value="1"/>
</dbReference>
<dbReference type="InterPro" id="IPR011577">
    <property type="entry name" value="Cyt_b561_bac/Ni-Hgenase"/>
</dbReference>
<dbReference type="GO" id="GO:0009061">
    <property type="term" value="P:anaerobic respiration"/>
    <property type="evidence" value="ECO:0007669"/>
    <property type="project" value="TreeGrafter"/>
</dbReference>
<dbReference type="SUPFAM" id="SSF81342">
    <property type="entry name" value="Transmembrane di-heme cytochromes"/>
    <property type="match status" value="1"/>
</dbReference>
<dbReference type="GO" id="GO:0022904">
    <property type="term" value="P:respiratory electron transport chain"/>
    <property type="evidence" value="ECO:0007669"/>
    <property type="project" value="InterPro"/>
</dbReference>
<dbReference type="NCBIfam" id="TIGR01583">
    <property type="entry name" value="formate-DH-gamm"/>
    <property type="match status" value="1"/>
</dbReference>
<dbReference type="InterPro" id="IPR016174">
    <property type="entry name" value="Di-haem_cyt_TM"/>
</dbReference>
<dbReference type="InterPro" id="IPR006471">
    <property type="entry name" value="Formate_DH_gsu"/>
</dbReference>
<evidence type="ECO:0000256" key="10">
    <source>
        <dbReference type="ARBA" id="ARBA00022989"/>
    </source>
</evidence>
<sequence length="396" mass="42556">MPSLRMLRARLTRLGSMRLLTAIAPIIAAALFMTLAATSAGTAQSSVRPPESAISATGSPTGGAVPGDALGTTSDAEIWRAVRQGVSGNVSIPDKKAAVLVQSEGESWRLLRNGPLFDYLGLAMIGTLILLALFFAIRGRIRVEHGLSGVKIKRFSTIERTGHWLMALSFIILAISGLNVSFGRSVIIPLIGKEAFGPISEFLKLSHNYVAFAFMLGLAIAFVTWIAHNLPSRHDLVWLAHAGGLFSEGVHPPAKKFNAGQKIIFWLVMLGGLSLAVSGWALLFPFEHSFFGDTFTGLASIGLDIPALLGLPQPPYSPILEQQFNTVWHVVMAVFMICVIFGHIYIGSIGMEGAFGAVGSGKVDLNWAREHHSLWVDELREKDAMPPAAANPEPAE</sequence>
<feature type="transmembrane region" description="Helical" evidence="14">
    <location>
        <begin position="326"/>
        <end position="346"/>
    </location>
</feature>
<evidence type="ECO:0000259" key="15">
    <source>
        <dbReference type="Pfam" id="PF01292"/>
    </source>
</evidence>
<evidence type="ECO:0000256" key="13">
    <source>
        <dbReference type="SAM" id="MobiDB-lite"/>
    </source>
</evidence>
<reference evidence="16" key="1">
    <citation type="journal article" date="2015" name="Nature">
        <title>Complex archaea that bridge the gap between prokaryotes and eukaryotes.</title>
        <authorList>
            <person name="Spang A."/>
            <person name="Saw J.H."/>
            <person name="Jorgensen S.L."/>
            <person name="Zaremba-Niedzwiedzka K."/>
            <person name="Martijn J."/>
            <person name="Lind A.E."/>
            <person name="van Eijk R."/>
            <person name="Schleper C."/>
            <person name="Guy L."/>
            <person name="Ettema T.J."/>
        </authorList>
    </citation>
    <scope>NUCLEOTIDE SEQUENCE</scope>
</reference>
<evidence type="ECO:0000256" key="6">
    <source>
        <dbReference type="ARBA" id="ARBA00022617"/>
    </source>
</evidence>
<keyword evidence="10 14" id="KW-1133">Transmembrane helix</keyword>
<evidence type="ECO:0000256" key="1">
    <source>
        <dbReference type="ARBA" id="ARBA00001971"/>
    </source>
</evidence>
<dbReference type="GO" id="GO:0009055">
    <property type="term" value="F:electron transfer activity"/>
    <property type="evidence" value="ECO:0007669"/>
    <property type="project" value="InterPro"/>
</dbReference>
<dbReference type="GO" id="GO:0008863">
    <property type="term" value="F:formate dehydrogenase (NAD+) activity"/>
    <property type="evidence" value="ECO:0007669"/>
    <property type="project" value="InterPro"/>
</dbReference>
<keyword evidence="6" id="KW-0349">Heme</keyword>
<dbReference type="AlphaFoldDB" id="A0A0F9XLE2"/>
<feature type="transmembrane region" description="Helical" evidence="14">
    <location>
        <begin position="207"/>
        <end position="227"/>
    </location>
</feature>
<dbReference type="GO" id="GO:0009326">
    <property type="term" value="C:formate dehydrogenase complex"/>
    <property type="evidence" value="ECO:0007669"/>
    <property type="project" value="InterPro"/>
</dbReference>
<comment type="cofactor">
    <cofactor evidence="1">
        <name>heme</name>
        <dbReference type="ChEBI" id="CHEBI:30413"/>
    </cofactor>
</comment>
<comment type="caution">
    <text evidence="16">The sequence shown here is derived from an EMBL/GenBank/DDBJ whole genome shotgun (WGS) entry which is preliminary data.</text>
</comment>
<evidence type="ECO:0000256" key="14">
    <source>
        <dbReference type="SAM" id="Phobius"/>
    </source>
</evidence>
<dbReference type="InterPro" id="IPR051817">
    <property type="entry name" value="FDH_cytochrome_b556_subunit"/>
</dbReference>
<evidence type="ECO:0000256" key="8">
    <source>
        <dbReference type="ARBA" id="ARBA00022723"/>
    </source>
</evidence>
<protein>
    <recommendedName>
        <fullName evidence="15">Cytochrome b561 bacterial/Ni-hydrogenase domain-containing protein</fullName>
    </recommendedName>
</protein>
<name>A0A0F9XLE2_9ZZZZ</name>
<evidence type="ECO:0000256" key="5">
    <source>
        <dbReference type="ARBA" id="ARBA00022475"/>
    </source>
</evidence>
<keyword evidence="7 14" id="KW-0812">Transmembrane</keyword>
<comment type="subcellular location">
    <subcellularLocation>
        <location evidence="2">Cell membrane</location>
        <topology evidence="2">Multi-pass membrane protein</topology>
    </subcellularLocation>
</comment>
<evidence type="ECO:0000256" key="2">
    <source>
        <dbReference type="ARBA" id="ARBA00004651"/>
    </source>
</evidence>
<dbReference type="GO" id="GO:0015944">
    <property type="term" value="P:formate oxidation"/>
    <property type="evidence" value="ECO:0007669"/>
    <property type="project" value="TreeGrafter"/>
</dbReference>
<evidence type="ECO:0000256" key="11">
    <source>
        <dbReference type="ARBA" id="ARBA00023004"/>
    </source>
</evidence>
<organism evidence="16">
    <name type="scientific">marine sediment metagenome</name>
    <dbReference type="NCBI Taxonomy" id="412755"/>
    <lineage>
        <taxon>unclassified sequences</taxon>
        <taxon>metagenomes</taxon>
        <taxon>ecological metagenomes</taxon>
    </lineage>
</organism>
<keyword evidence="4" id="KW-0813">Transport</keyword>
<evidence type="ECO:0000256" key="12">
    <source>
        <dbReference type="ARBA" id="ARBA00023136"/>
    </source>
</evidence>
<dbReference type="Pfam" id="PF01292">
    <property type="entry name" value="Ni_hydr_CYTB"/>
    <property type="match status" value="1"/>
</dbReference>
<evidence type="ECO:0000256" key="7">
    <source>
        <dbReference type="ARBA" id="ARBA00022692"/>
    </source>
</evidence>
<feature type="transmembrane region" description="Helical" evidence="14">
    <location>
        <begin position="164"/>
        <end position="187"/>
    </location>
</feature>
<keyword evidence="11" id="KW-0408">Iron</keyword>
<evidence type="ECO:0000256" key="4">
    <source>
        <dbReference type="ARBA" id="ARBA00022448"/>
    </source>
</evidence>
<dbReference type="GO" id="GO:0046872">
    <property type="term" value="F:metal ion binding"/>
    <property type="evidence" value="ECO:0007669"/>
    <property type="project" value="UniProtKB-KW"/>
</dbReference>
<dbReference type="EMBL" id="LAZR01000090">
    <property type="protein sequence ID" value="KKN92933.1"/>
    <property type="molecule type" value="Genomic_DNA"/>
</dbReference>
<gene>
    <name evidence="16" type="ORF">LCGC14_0202320</name>
</gene>
<comment type="similarity">
    <text evidence="3">Belongs to the formate dehydrogenase gamma subunit family.</text>
</comment>
<keyword evidence="8" id="KW-0479">Metal-binding</keyword>
<dbReference type="PANTHER" id="PTHR30074:SF6">
    <property type="entry name" value="FORMATE DEHYDROGENASE GAMMA SUBUNIT"/>
    <property type="match status" value="1"/>
</dbReference>
<keyword evidence="5" id="KW-1003">Cell membrane</keyword>
<proteinExistence type="inferred from homology"/>
<dbReference type="Gene3D" id="1.20.950.20">
    <property type="entry name" value="Transmembrane di-heme cytochromes, Chain C"/>
    <property type="match status" value="1"/>
</dbReference>
<feature type="region of interest" description="Disordered" evidence="13">
    <location>
        <begin position="45"/>
        <end position="67"/>
    </location>
</feature>
<evidence type="ECO:0000256" key="9">
    <source>
        <dbReference type="ARBA" id="ARBA00022982"/>
    </source>
</evidence>
<dbReference type="GO" id="GO:0036397">
    <property type="term" value="F:formate dehydrogenase (quinone) activity"/>
    <property type="evidence" value="ECO:0007669"/>
    <property type="project" value="TreeGrafter"/>
</dbReference>
<feature type="transmembrane region" description="Helical" evidence="14">
    <location>
        <begin position="263"/>
        <end position="283"/>
    </location>
</feature>
<feature type="transmembrane region" description="Helical" evidence="14">
    <location>
        <begin position="116"/>
        <end position="137"/>
    </location>
</feature>
<keyword evidence="9" id="KW-0249">Electron transport</keyword>
<dbReference type="GO" id="GO:0005886">
    <property type="term" value="C:plasma membrane"/>
    <property type="evidence" value="ECO:0007669"/>
    <property type="project" value="UniProtKB-SubCell"/>
</dbReference>
<evidence type="ECO:0000256" key="3">
    <source>
        <dbReference type="ARBA" id="ARBA00010747"/>
    </source>
</evidence>
<accession>A0A0F9XLE2</accession>
<feature type="domain" description="Cytochrome b561 bacterial/Ni-hydrogenase" evidence="15">
    <location>
        <begin position="154"/>
        <end position="347"/>
    </location>
</feature>
<keyword evidence="12 14" id="KW-0472">Membrane</keyword>
<evidence type="ECO:0000313" key="16">
    <source>
        <dbReference type="EMBL" id="KKN92933.1"/>
    </source>
</evidence>